<dbReference type="InterPro" id="IPR053952">
    <property type="entry name" value="K_trans_C"/>
</dbReference>
<evidence type="ECO:0000313" key="14">
    <source>
        <dbReference type="Proteomes" id="UP000001514"/>
    </source>
</evidence>
<keyword evidence="14" id="KW-1185">Reference proteome</keyword>
<feature type="transmembrane region" description="Helical" evidence="10">
    <location>
        <begin position="294"/>
        <end position="313"/>
    </location>
</feature>
<name>D8SVS8_SELML</name>
<comment type="caution">
    <text evidence="10">Lacks conserved residue(s) required for the propagation of feature annotation.</text>
</comment>
<dbReference type="Pfam" id="PF02705">
    <property type="entry name" value="K_trans"/>
    <property type="match status" value="1"/>
</dbReference>
<comment type="similarity">
    <text evidence="2 10">Belongs to the HAK/KUP transporter (TC 2.A.72.3) family.</text>
</comment>
<dbReference type="PANTHER" id="PTHR30540:SF109">
    <property type="entry name" value="POTASSIUM TRANSPORTER"/>
    <property type="match status" value="1"/>
</dbReference>
<feature type="transmembrane region" description="Helical" evidence="10">
    <location>
        <begin position="422"/>
        <end position="440"/>
    </location>
</feature>
<organism evidence="14">
    <name type="scientific">Selaginella moellendorffii</name>
    <name type="common">Spikemoss</name>
    <dbReference type="NCBI Taxonomy" id="88036"/>
    <lineage>
        <taxon>Eukaryota</taxon>
        <taxon>Viridiplantae</taxon>
        <taxon>Streptophyta</taxon>
        <taxon>Embryophyta</taxon>
        <taxon>Tracheophyta</taxon>
        <taxon>Lycopodiopsida</taxon>
        <taxon>Selaginellales</taxon>
        <taxon>Selaginellaceae</taxon>
        <taxon>Selaginella</taxon>
    </lineage>
</organism>
<comment type="function">
    <text evidence="10">Potassium transporter.</text>
</comment>
<feature type="domain" description="K+ potassium transporter integral membrane" evidence="11">
    <location>
        <begin position="51"/>
        <end position="541"/>
    </location>
</feature>
<keyword evidence="3" id="KW-0813">Transport</keyword>
<dbReference type="InParanoid" id="D8SVS8"/>
<dbReference type="Pfam" id="PF22776">
    <property type="entry name" value="K_trans_C"/>
    <property type="match status" value="1"/>
</dbReference>
<dbReference type="InterPro" id="IPR003855">
    <property type="entry name" value="K+_transporter"/>
</dbReference>
<dbReference type="OMA" id="WLIIPFC"/>
<feature type="domain" description="K+ potassium transporter C-terminal" evidence="12">
    <location>
        <begin position="555"/>
        <end position="767"/>
    </location>
</feature>
<dbReference type="Proteomes" id="UP000001514">
    <property type="component" value="Unassembled WGS sequence"/>
</dbReference>
<feature type="transmembrane region" description="Helical" evidence="10">
    <location>
        <begin position="477"/>
        <end position="497"/>
    </location>
</feature>
<evidence type="ECO:0000259" key="12">
    <source>
        <dbReference type="Pfam" id="PF22776"/>
    </source>
</evidence>
<keyword evidence="9 10" id="KW-0472">Membrane</keyword>
<evidence type="ECO:0000256" key="8">
    <source>
        <dbReference type="ARBA" id="ARBA00023065"/>
    </source>
</evidence>
<dbReference type="Gramene" id="EFJ11552">
    <property type="protein sequence ID" value="EFJ11552"/>
    <property type="gene ID" value="SELMODRAFT_235281"/>
</dbReference>
<evidence type="ECO:0000256" key="1">
    <source>
        <dbReference type="ARBA" id="ARBA00004141"/>
    </source>
</evidence>
<dbReference type="InterPro" id="IPR053951">
    <property type="entry name" value="K_trans_N"/>
</dbReference>
<feature type="transmembrane region" description="Helical" evidence="10">
    <location>
        <begin position="446"/>
        <end position="470"/>
    </location>
</feature>
<gene>
    <name evidence="13" type="ORF">SELMODRAFT_235281</name>
</gene>
<feature type="transmembrane region" description="Helical" evidence="10">
    <location>
        <begin position="365"/>
        <end position="389"/>
    </location>
</feature>
<dbReference type="AlphaFoldDB" id="D8SVS8"/>
<feature type="transmembrane region" description="Helical" evidence="10">
    <location>
        <begin position="217"/>
        <end position="234"/>
    </location>
</feature>
<protein>
    <recommendedName>
        <fullName evidence="10">Potassium transporter</fullName>
    </recommendedName>
</protein>
<feature type="transmembrane region" description="Helical" evidence="10">
    <location>
        <begin position="175"/>
        <end position="197"/>
    </location>
</feature>
<dbReference type="GO" id="GO:0006813">
    <property type="term" value="P:potassium ion transport"/>
    <property type="evidence" value="ECO:0000318"/>
    <property type="project" value="GO_Central"/>
</dbReference>
<feature type="transmembrane region" description="Helical" evidence="10">
    <location>
        <begin position="246"/>
        <end position="267"/>
    </location>
</feature>
<comment type="subcellular location">
    <subcellularLocation>
        <location evidence="1 10">Membrane</location>
        <topology evidence="1 10">Multi-pass membrane protein</topology>
    </subcellularLocation>
</comment>
<evidence type="ECO:0000313" key="13">
    <source>
        <dbReference type="EMBL" id="EFJ11552.1"/>
    </source>
</evidence>
<dbReference type="EMBL" id="GL377646">
    <property type="protein sequence ID" value="EFJ11552.1"/>
    <property type="molecule type" value="Genomic_DNA"/>
</dbReference>
<dbReference type="KEGG" id="smo:SELMODRAFT_235281"/>
<feature type="transmembrane region" description="Helical" evidence="10">
    <location>
        <begin position="325"/>
        <end position="345"/>
    </location>
</feature>
<feature type="transmembrane region" description="Helical" evidence="10">
    <location>
        <begin position="503"/>
        <end position="522"/>
    </location>
</feature>
<keyword evidence="4 10" id="KW-0633">Potassium transport</keyword>
<evidence type="ECO:0000256" key="2">
    <source>
        <dbReference type="ARBA" id="ARBA00008440"/>
    </source>
</evidence>
<evidence type="ECO:0000256" key="9">
    <source>
        <dbReference type="ARBA" id="ARBA00023136"/>
    </source>
</evidence>
<dbReference type="eggNOG" id="ENOG502QPSA">
    <property type="taxonomic scope" value="Eukaryota"/>
</dbReference>
<evidence type="ECO:0000256" key="5">
    <source>
        <dbReference type="ARBA" id="ARBA00022692"/>
    </source>
</evidence>
<keyword evidence="6 10" id="KW-0630">Potassium</keyword>
<dbReference type="GO" id="GO:0015079">
    <property type="term" value="F:potassium ion transmembrane transporter activity"/>
    <property type="evidence" value="ECO:0000318"/>
    <property type="project" value="GO_Central"/>
</dbReference>
<sequence length="767" mass="85063">MEESDPTGDEAPPSRSGERTLSRYDSLERIASKVSGLANVKVMTTALLLRLAFQSIGVVYGDLGTSPLYVFSSTFPNGIDPQHVEANVLGVLSLIIYTLTLSPLLKYVLVVLQASDNNEGGTFAVYTLLCRSINVGVFGRKAHPDDRALSGYDVVPRITGRFREGIRNFMEGRKAVHMILLLVTLLGTCMVIGDGTLTPAISVISAVQGIQVQVSSLEQNVIVAISVVILVLLFNLQRFGTDKVGFMFAPVLTVWFVAIGVIGLYNIGAHDLSVLRAFNPKFILDYFLLRKLDGFISLGGVVLCITGTEAMFADVGHFSARSIQIAFVPFVYPTLLLAYCGQAAYLMKHPEDVANAFYKSVPAPVYWPMFVVAVLSAIIASQAMISAVFQIIKQSQAMSCFPRVKVVHTSKRFPGQVYIPEMNWFLMLACVVITIIFKNTTTIGNAYGICVVSVMSVTTFLTAIIMLLVWKTNILLILAYFAIYATLELTYFSSVLVKFTEGGWLPMLFAAIFMSIMFTWFFGSSRRNKYELENKMSVEWITGLVTNNSILRVRGVGLIYTRLSQGVPAMLSHYVSNVPAIHSVLVFVTIKTLPVSSVVPEERFLFKRVGSKELRIYRCIARYGYRDHHRGDNEFENSLFQSLERFIRLDEAPSSTPAASDGTTRIEVFPIVGGDLNGGGSAVEQEIISSPQEEDEEEIEFLRNSRKAGVVYVLGHTEVVARMDSSVMTKFFINTLYAILRKNFRESRLILEVPHERLLKIGNVAYI</sequence>
<reference evidence="13 14" key="1">
    <citation type="journal article" date="2011" name="Science">
        <title>The Selaginella genome identifies genetic changes associated with the evolution of vascular plants.</title>
        <authorList>
            <person name="Banks J.A."/>
            <person name="Nishiyama T."/>
            <person name="Hasebe M."/>
            <person name="Bowman J.L."/>
            <person name="Gribskov M."/>
            <person name="dePamphilis C."/>
            <person name="Albert V.A."/>
            <person name="Aono N."/>
            <person name="Aoyama T."/>
            <person name="Ambrose B.A."/>
            <person name="Ashton N.W."/>
            <person name="Axtell M.J."/>
            <person name="Barker E."/>
            <person name="Barker M.S."/>
            <person name="Bennetzen J.L."/>
            <person name="Bonawitz N.D."/>
            <person name="Chapple C."/>
            <person name="Cheng C."/>
            <person name="Correa L.G."/>
            <person name="Dacre M."/>
            <person name="DeBarry J."/>
            <person name="Dreyer I."/>
            <person name="Elias M."/>
            <person name="Engstrom E.M."/>
            <person name="Estelle M."/>
            <person name="Feng L."/>
            <person name="Finet C."/>
            <person name="Floyd S.K."/>
            <person name="Frommer W.B."/>
            <person name="Fujita T."/>
            <person name="Gramzow L."/>
            <person name="Gutensohn M."/>
            <person name="Harholt J."/>
            <person name="Hattori M."/>
            <person name="Heyl A."/>
            <person name="Hirai T."/>
            <person name="Hiwatashi Y."/>
            <person name="Ishikawa M."/>
            <person name="Iwata M."/>
            <person name="Karol K.G."/>
            <person name="Koehler B."/>
            <person name="Kolukisaoglu U."/>
            <person name="Kubo M."/>
            <person name="Kurata T."/>
            <person name="Lalonde S."/>
            <person name="Li K."/>
            <person name="Li Y."/>
            <person name="Litt A."/>
            <person name="Lyons E."/>
            <person name="Manning G."/>
            <person name="Maruyama T."/>
            <person name="Michael T.P."/>
            <person name="Mikami K."/>
            <person name="Miyazaki S."/>
            <person name="Morinaga S."/>
            <person name="Murata T."/>
            <person name="Mueller-Roeber B."/>
            <person name="Nelson D.R."/>
            <person name="Obara M."/>
            <person name="Oguri Y."/>
            <person name="Olmstead R.G."/>
            <person name="Onodera N."/>
            <person name="Petersen B.L."/>
            <person name="Pils B."/>
            <person name="Prigge M."/>
            <person name="Rensing S.A."/>
            <person name="Riano-Pachon D.M."/>
            <person name="Roberts A.W."/>
            <person name="Sato Y."/>
            <person name="Scheller H.V."/>
            <person name="Schulz B."/>
            <person name="Schulz C."/>
            <person name="Shakirov E.V."/>
            <person name="Shibagaki N."/>
            <person name="Shinohara N."/>
            <person name="Shippen D.E."/>
            <person name="Soerensen I."/>
            <person name="Sotooka R."/>
            <person name="Sugimoto N."/>
            <person name="Sugita M."/>
            <person name="Sumikawa N."/>
            <person name="Tanurdzic M."/>
            <person name="Theissen G."/>
            <person name="Ulvskov P."/>
            <person name="Wakazuki S."/>
            <person name="Weng J.K."/>
            <person name="Willats W.W."/>
            <person name="Wipf D."/>
            <person name="Wolf P.G."/>
            <person name="Yang L."/>
            <person name="Zimmer A.D."/>
            <person name="Zhu Q."/>
            <person name="Mitros T."/>
            <person name="Hellsten U."/>
            <person name="Loque D."/>
            <person name="Otillar R."/>
            <person name="Salamov A."/>
            <person name="Schmutz J."/>
            <person name="Shapiro H."/>
            <person name="Lindquist E."/>
            <person name="Lucas S."/>
            <person name="Rokhsar D."/>
            <person name="Grigoriev I.V."/>
        </authorList>
    </citation>
    <scope>NUCLEOTIDE SEQUENCE [LARGE SCALE GENOMIC DNA]</scope>
</reference>
<evidence type="ECO:0000259" key="11">
    <source>
        <dbReference type="Pfam" id="PF02705"/>
    </source>
</evidence>
<evidence type="ECO:0000256" key="3">
    <source>
        <dbReference type="ARBA" id="ARBA00022448"/>
    </source>
</evidence>
<keyword evidence="7 10" id="KW-1133">Transmembrane helix</keyword>
<accession>D8SVS8</accession>
<evidence type="ECO:0000256" key="7">
    <source>
        <dbReference type="ARBA" id="ARBA00022989"/>
    </source>
</evidence>
<evidence type="ECO:0000256" key="6">
    <source>
        <dbReference type="ARBA" id="ARBA00022958"/>
    </source>
</evidence>
<dbReference type="PANTHER" id="PTHR30540">
    <property type="entry name" value="OSMOTIC STRESS POTASSIUM TRANSPORTER"/>
    <property type="match status" value="1"/>
</dbReference>
<evidence type="ECO:0000256" key="10">
    <source>
        <dbReference type="RuleBase" id="RU321113"/>
    </source>
</evidence>
<keyword evidence="8 10" id="KW-0406">Ion transport</keyword>
<evidence type="ECO:0000256" key="4">
    <source>
        <dbReference type="ARBA" id="ARBA00022538"/>
    </source>
</evidence>
<keyword evidence="5 10" id="KW-0812">Transmembrane</keyword>
<dbReference type="HOGENOM" id="CLU_008142_2_0_1"/>
<dbReference type="GO" id="GO:0016020">
    <property type="term" value="C:membrane"/>
    <property type="evidence" value="ECO:0000318"/>
    <property type="project" value="GO_Central"/>
</dbReference>
<dbReference type="NCBIfam" id="TIGR00794">
    <property type="entry name" value="kup"/>
    <property type="match status" value="1"/>
</dbReference>
<proteinExistence type="inferred from homology"/>